<reference evidence="1" key="1">
    <citation type="submission" date="2022-06" db="EMBL/GenBank/DDBJ databases">
        <title>Aeoliella straminimaris, a novel planctomycete from sediments.</title>
        <authorList>
            <person name="Vitorino I.R."/>
            <person name="Lage O.M."/>
        </authorList>
    </citation>
    <scope>NUCLEOTIDE SEQUENCE</scope>
    <source>
        <strain evidence="1">ICT_H6.2</strain>
    </source>
</reference>
<protein>
    <submittedName>
        <fullName evidence="1">DUF2071 domain-containing protein</fullName>
    </submittedName>
</protein>
<dbReference type="Proteomes" id="UP001155241">
    <property type="component" value="Unassembled WGS sequence"/>
</dbReference>
<organism evidence="1 2">
    <name type="scientific">Aeoliella straminimaris</name>
    <dbReference type="NCBI Taxonomy" id="2954799"/>
    <lineage>
        <taxon>Bacteria</taxon>
        <taxon>Pseudomonadati</taxon>
        <taxon>Planctomycetota</taxon>
        <taxon>Planctomycetia</taxon>
        <taxon>Pirellulales</taxon>
        <taxon>Lacipirellulaceae</taxon>
        <taxon>Aeoliella</taxon>
    </lineage>
</organism>
<evidence type="ECO:0000313" key="1">
    <source>
        <dbReference type="EMBL" id="MCO6043624.1"/>
    </source>
</evidence>
<evidence type="ECO:0000313" key="2">
    <source>
        <dbReference type="Proteomes" id="UP001155241"/>
    </source>
</evidence>
<proteinExistence type="predicted"/>
<dbReference type="EMBL" id="JAMXLR010000025">
    <property type="protein sequence ID" value="MCO6043624.1"/>
    <property type="molecule type" value="Genomic_DNA"/>
</dbReference>
<keyword evidence="2" id="KW-1185">Reference proteome</keyword>
<accession>A0A9X2FC68</accession>
<sequence length="246" mass="27458">MRIPVIRGIIDRRILANFRIDPEVMARNLPAPFRPQLVGGFAIGGICLIRLKAIRPWFFPLPWGMGSENAAHRIAVEWDDDGQTHTGVYIPRRDTDSRLNTWAGGTLFPGVHHHARFTVEESEAHYSIELESDDGDTRVLVAADVTDRLPASSVFRSVAEASAFFEQGALGYSDTHSDGKFDGLELRCQNWQVEPLDVYRIESSYFENELAFPPGSIQFDCALLMLNISHEWLGRPDLCCAVTAGA</sequence>
<dbReference type="InterPro" id="IPR018644">
    <property type="entry name" value="DUF2071"/>
</dbReference>
<dbReference type="Pfam" id="PF09844">
    <property type="entry name" value="DUF2071"/>
    <property type="match status" value="1"/>
</dbReference>
<gene>
    <name evidence="1" type="ORF">NG895_06865</name>
</gene>
<comment type="caution">
    <text evidence="1">The sequence shown here is derived from an EMBL/GenBank/DDBJ whole genome shotgun (WGS) entry which is preliminary data.</text>
</comment>
<dbReference type="AlphaFoldDB" id="A0A9X2FC68"/>
<name>A0A9X2FC68_9BACT</name>
<dbReference type="RefSeq" id="WP_252851731.1">
    <property type="nucleotide sequence ID" value="NZ_JAMXLR010000025.1"/>
</dbReference>